<feature type="non-terminal residue" evidence="2">
    <location>
        <position position="1"/>
    </location>
</feature>
<feature type="compositionally biased region" description="Low complexity" evidence="1">
    <location>
        <begin position="118"/>
        <end position="129"/>
    </location>
</feature>
<feature type="compositionally biased region" description="Basic and acidic residues" evidence="1">
    <location>
        <begin position="7"/>
        <end position="24"/>
    </location>
</feature>
<protein>
    <submittedName>
        <fullName evidence="2">Oxidoreductase</fullName>
    </submittedName>
</protein>
<feature type="non-terminal residue" evidence="2">
    <location>
        <position position="344"/>
    </location>
</feature>
<reference evidence="2" key="1">
    <citation type="submission" date="2020-02" db="EMBL/GenBank/DDBJ databases">
        <authorList>
            <person name="Meier V. D."/>
        </authorList>
    </citation>
    <scope>NUCLEOTIDE SEQUENCE</scope>
    <source>
        <strain evidence="2">AVDCRST_MAG16</strain>
    </source>
</reference>
<feature type="compositionally biased region" description="Low complexity" evidence="1">
    <location>
        <begin position="309"/>
        <end position="319"/>
    </location>
</feature>
<feature type="compositionally biased region" description="Basic and acidic residues" evidence="1">
    <location>
        <begin position="143"/>
        <end position="164"/>
    </location>
</feature>
<name>A0A6J4M3R2_9ACTN</name>
<sequence>AVPHARPQRDLGLDPVPGHHDVRRRDRRGGRPRAARRVRRGRRHARRHRRRLLHRGVRDDHRPLAGLPPGRGARPGRAGHQGPVPDGRRAQRRRHLAAPPAARPRRLPEPPGRRARRPLPAARLGPADPARGDAALPRRRGARRQDRLPRAVELHRLAGAEGGRRGGAGAPGRARDAPACLQPAGARHRARDRPCLRAQRARPAPLEPARWRVAVGQVHPRPAPHRGHPAGRRPRSRHRGVRPGRRPGADLGRPRGGAGRRRGARRPHGAGGPGLAGRPAGRLVGHPRGPHHRAAAPEPRRGRAGADGAGARAAGAGQRPGRGRLPVRRARAAAAQPPHRGRAL</sequence>
<feature type="compositionally biased region" description="Basic residues" evidence="1">
    <location>
        <begin position="222"/>
        <end position="245"/>
    </location>
</feature>
<gene>
    <name evidence="2" type="ORF">AVDCRST_MAG16-2291</name>
</gene>
<feature type="compositionally biased region" description="Basic residues" evidence="1">
    <location>
        <begin position="25"/>
        <end position="55"/>
    </location>
</feature>
<accession>A0A6J4M3R2</accession>
<feature type="compositionally biased region" description="Basic residues" evidence="1">
    <location>
        <begin position="258"/>
        <end position="268"/>
    </location>
</feature>
<feature type="compositionally biased region" description="Basic residues" evidence="1">
    <location>
        <begin position="321"/>
        <end position="331"/>
    </location>
</feature>
<evidence type="ECO:0000313" key="2">
    <source>
        <dbReference type="EMBL" id="CAA9349442.1"/>
    </source>
</evidence>
<feature type="region of interest" description="Disordered" evidence="1">
    <location>
        <begin position="218"/>
        <end position="344"/>
    </location>
</feature>
<feature type="compositionally biased region" description="Low complexity" evidence="1">
    <location>
        <begin position="276"/>
        <end position="287"/>
    </location>
</feature>
<dbReference type="EMBL" id="CADCUE010000211">
    <property type="protein sequence ID" value="CAA9349442.1"/>
    <property type="molecule type" value="Genomic_DNA"/>
</dbReference>
<dbReference type="AlphaFoldDB" id="A0A6J4M3R2"/>
<evidence type="ECO:0000256" key="1">
    <source>
        <dbReference type="SAM" id="MobiDB-lite"/>
    </source>
</evidence>
<feature type="compositionally biased region" description="Low complexity" evidence="1">
    <location>
        <begin position="64"/>
        <end position="78"/>
    </location>
</feature>
<feature type="region of interest" description="Disordered" evidence="1">
    <location>
        <begin position="1"/>
        <end position="193"/>
    </location>
</feature>
<organism evidence="2">
    <name type="scientific">uncultured Frankineae bacterium</name>
    <dbReference type="NCBI Taxonomy" id="437475"/>
    <lineage>
        <taxon>Bacteria</taxon>
        <taxon>Bacillati</taxon>
        <taxon>Actinomycetota</taxon>
        <taxon>Actinomycetes</taxon>
        <taxon>Frankiales</taxon>
        <taxon>environmental samples</taxon>
    </lineage>
</organism>
<proteinExistence type="predicted"/>